<keyword evidence="4 7" id="KW-0812">Transmembrane</keyword>
<reference evidence="9 10" key="1">
    <citation type="submission" date="2019-05" db="EMBL/GenBank/DDBJ databases">
        <authorList>
            <person name="Lee S.D."/>
        </authorList>
    </citation>
    <scope>NUCLEOTIDE SEQUENCE [LARGE SCALE GENOMIC DNA]</scope>
    <source>
        <strain evidence="9 10">YC2-7</strain>
    </source>
</reference>
<dbReference type="EMBL" id="VCQU01000003">
    <property type="protein sequence ID" value="NMN95303.1"/>
    <property type="molecule type" value="Genomic_DNA"/>
</dbReference>
<dbReference type="Gene3D" id="1.20.1640.10">
    <property type="entry name" value="Multidrug efflux transporter AcrB transmembrane domain"/>
    <property type="match status" value="2"/>
</dbReference>
<evidence type="ECO:0000256" key="1">
    <source>
        <dbReference type="ARBA" id="ARBA00004651"/>
    </source>
</evidence>
<dbReference type="Proteomes" id="UP000535543">
    <property type="component" value="Unassembled WGS sequence"/>
</dbReference>
<dbReference type="SUPFAM" id="SSF82866">
    <property type="entry name" value="Multidrug efflux transporter AcrB transmembrane domain"/>
    <property type="match status" value="2"/>
</dbReference>
<dbReference type="PANTHER" id="PTHR33406:SF6">
    <property type="entry name" value="MEMBRANE PROTEIN YDGH-RELATED"/>
    <property type="match status" value="1"/>
</dbReference>
<feature type="transmembrane region" description="Helical" evidence="7">
    <location>
        <begin position="222"/>
        <end position="243"/>
    </location>
</feature>
<gene>
    <name evidence="9" type="ORF">FGL95_09695</name>
</gene>
<feature type="transmembrane region" description="Helical" evidence="7">
    <location>
        <begin position="24"/>
        <end position="46"/>
    </location>
</feature>
<dbReference type="AlphaFoldDB" id="A0A848K916"/>
<comment type="subcellular location">
    <subcellularLocation>
        <location evidence="1">Cell membrane</location>
        <topology evidence="1">Multi-pass membrane protein</topology>
    </subcellularLocation>
</comment>
<feature type="transmembrane region" description="Helical" evidence="7">
    <location>
        <begin position="573"/>
        <end position="590"/>
    </location>
</feature>
<comment type="caution">
    <text evidence="9">The sequence shown here is derived from an EMBL/GenBank/DDBJ whole genome shotgun (WGS) entry which is preliminary data.</text>
</comment>
<dbReference type="PROSITE" id="PS50156">
    <property type="entry name" value="SSD"/>
    <property type="match status" value="1"/>
</dbReference>
<comment type="similarity">
    <text evidence="2">Belongs to the resistance-nodulation-cell division (RND) (TC 2.A.6) family. MmpL subfamily.</text>
</comment>
<evidence type="ECO:0000313" key="10">
    <source>
        <dbReference type="Proteomes" id="UP000535543"/>
    </source>
</evidence>
<feature type="transmembrane region" description="Helical" evidence="7">
    <location>
        <begin position="332"/>
        <end position="355"/>
    </location>
</feature>
<feature type="domain" description="SSD" evidence="8">
    <location>
        <begin position="223"/>
        <end position="353"/>
    </location>
</feature>
<keyword evidence="5 7" id="KW-1133">Transmembrane helix</keyword>
<protein>
    <recommendedName>
        <fullName evidence="8">SSD domain-containing protein</fullName>
    </recommendedName>
</protein>
<evidence type="ECO:0000259" key="8">
    <source>
        <dbReference type="PROSITE" id="PS50156"/>
    </source>
</evidence>
<evidence type="ECO:0000256" key="2">
    <source>
        <dbReference type="ARBA" id="ARBA00010157"/>
    </source>
</evidence>
<keyword evidence="3" id="KW-1003">Cell membrane</keyword>
<dbReference type="InterPro" id="IPR050545">
    <property type="entry name" value="Mycobact_MmpL"/>
</dbReference>
<dbReference type="RefSeq" id="WP_169586072.1">
    <property type="nucleotide sequence ID" value="NZ_VCQU01000003.1"/>
</dbReference>
<proteinExistence type="inferred from homology"/>
<dbReference type="InterPro" id="IPR000731">
    <property type="entry name" value="SSD"/>
</dbReference>
<feature type="transmembrane region" description="Helical" evidence="7">
    <location>
        <begin position="703"/>
        <end position="727"/>
    </location>
</feature>
<organism evidence="9 10">
    <name type="scientific">Antrihabitans stalactiti</name>
    <dbReference type="NCBI Taxonomy" id="2584121"/>
    <lineage>
        <taxon>Bacteria</taxon>
        <taxon>Bacillati</taxon>
        <taxon>Actinomycetota</taxon>
        <taxon>Actinomycetes</taxon>
        <taxon>Mycobacteriales</taxon>
        <taxon>Nocardiaceae</taxon>
        <taxon>Antrihabitans</taxon>
    </lineage>
</organism>
<feature type="transmembrane region" description="Helical" evidence="7">
    <location>
        <begin position="597"/>
        <end position="618"/>
    </location>
</feature>
<sequence>MASELVEETQGQSAQKRHRIARGWPVFTVLAVALLALLIGGFGMSYQAKLTEVQKNDNAAWLPKTAESTKASEEFEKFIPVQTFPGFVVFQRDSGLTADDKSRIANAVAAIKGIEGIDKPGLLPPQYSKDGTAASLFVPLLAKAEGVSLTGEDVAKTEQNVMDAAKATIEGTDGLEVYPAGAGGLFTAFIDALAGLDGVLLFVALGVVILILLLVYRSPILWFFPILASVVAIGLSSMIVYFLADADLVTVNGQTEGILFVLIIGAGTDYALLLISRYREELHEYESRFDAMVKAWRETAAAIIASAGTVIAGLLCLSFSELGANRGLGPVGAIGIACTVLVMMTFLPVVLAAAGRWVFWPRRPKTDHAVDISTHGLWGRISETVVRRRRVAWVGSTIVLLIGIGLIGFLDTGGLTIQESFTNRPPAVVGQEIYDAKFDKGAGAPAVIVANDAQRQAVIDATSKVEGISTKPGSVCVQIDPTKAAKLLEQFGSATLPDLPAGCPPENLLVEPVDGRTVITALLADSPDSPAAEATVDRLREVLHAVPGADALVGGNSAAVVDVHEAAIHDRNLIIPIVLIVIFIVLAILLRALVAPLLLIASVVLSFAAALGVSGFAFSELFGFAGADQGFPLFAFVFLVALGIDYNIFLMTRVREETAVHGTRDGIRRGLAVTGGVITSAGAVLAATFAMLSVVPVVGFAEIGFAVSFGVLLDTIIVRSILVPALAHDIGKKIWWPSKLAAGKD</sequence>
<keyword evidence="6 7" id="KW-0472">Membrane</keyword>
<evidence type="ECO:0000256" key="6">
    <source>
        <dbReference type="ARBA" id="ARBA00023136"/>
    </source>
</evidence>
<dbReference type="InterPro" id="IPR004869">
    <property type="entry name" value="MMPL_dom"/>
</dbReference>
<feature type="transmembrane region" description="Helical" evidence="7">
    <location>
        <begin position="630"/>
        <end position="650"/>
    </location>
</feature>
<evidence type="ECO:0000256" key="5">
    <source>
        <dbReference type="ARBA" id="ARBA00022989"/>
    </source>
</evidence>
<evidence type="ECO:0000256" key="3">
    <source>
        <dbReference type="ARBA" id="ARBA00022475"/>
    </source>
</evidence>
<name>A0A848K916_9NOCA</name>
<feature type="transmembrane region" description="Helical" evidence="7">
    <location>
        <begin position="671"/>
        <end position="697"/>
    </location>
</feature>
<dbReference type="GO" id="GO:0005886">
    <property type="term" value="C:plasma membrane"/>
    <property type="evidence" value="ECO:0007669"/>
    <property type="project" value="UniProtKB-SubCell"/>
</dbReference>
<feature type="transmembrane region" description="Helical" evidence="7">
    <location>
        <begin position="192"/>
        <end position="215"/>
    </location>
</feature>
<dbReference type="Pfam" id="PF03176">
    <property type="entry name" value="MMPL"/>
    <property type="match status" value="2"/>
</dbReference>
<dbReference type="PANTHER" id="PTHR33406">
    <property type="entry name" value="MEMBRANE PROTEIN MJ1562-RELATED"/>
    <property type="match status" value="1"/>
</dbReference>
<reference evidence="9 10" key="2">
    <citation type="submission" date="2020-06" db="EMBL/GenBank/DDBJ databases">
        <title>Antribacter stalactiti gen. nov., sp. nov., a new member of the family Nacardiaceae isolated from a cave.</title>
        <authorList>
            <person name="Kim I.S."/>
        </authorList>
    </citation>
    <scope>NUCLEOTIDE SEQUENCE [LARGE SCALE GENOMIC DNA]</scope>
    <source>
        <strain evidence="9 10">YC2-7</strain>
    </source>
</reference>
<accession>A0A848K916</accession>
<evidence type="ECO:0000313" key="9">
    <source>
        <dbReference type="EMBL" id="NMN95303.1"/>
    </source>
</evidence>
<evidence type="ECO:0000256" key="7">
    <source>
        <dbReference type="SAM" id="Phobius"/>
    </source>
</evidence>
<feature type="transmembrane region" description="Helical" evidence="7">
    <location>
        <begin position="299"/>
        <end position="320"/>
    </location>
</feature>
<keyword evidence="10" id="KW-1185">Reference proteome</keyword>
<feature type="transmembrane region" description="Helical" evidence="7">
    <location>
        <begin position="391"/>
        <end position="410"/>
    </location>
</feature>
<feature type="transmembrane region" description="Helical" evidence="7">
    <location>
        <begin position="258"/>
        <end position="278"/>
    </location>
</feature>
<evidence type="ECO:0000256" key="4">
    <source>
        <dbReference type="ARBA" id="ARBA00022692"/>
    </source>
</evidence>